<evidence type="ECO:0000256" key="2">
    <source>
        <dbReference type="ARBA" id="ARBA00023002"/>
    </source>
</evidence>
<keyword evidence="1" id="KW-0521">NADP</keyword>
<feature type="non-terminal residue" evidence="3">
    <location>
        <position position="1"/>
    </location>
</feature>
<evidence type="ECO:0000313" key="4">
    <source>
        <dbReference type="Proteomes" id="UP000693981"/>
    </source>
</evidence>
<gene>
    <name evidence="3" type="ORF">PHYBOEH_010089</name>
</gene>
<evidence type="ECO:0000256" key="1">
    <source>
        <dbReference type="ARBA" id="ARBA00022857"/>
    </source>
</evidence>
<dbReference type="InterPro" id="IPR051468">
    <property type="entry name" value="Fungal_SecMetab_SDRs"/>
</dbReference>
<dbReference type="Pfam" id="PF00106">
    <property type="entry name" value="adh_short"/>
    <property type="match status" value="1"/>
</dbReference>
<dbReference type="InterPro" id="IPR002347">
    <property type="entry name" value="SDR_fam"/>
</dbReference>
<dbReference type="GO" id="GO:0005737">
    <property type="term" value="C:cytoplasm"/>
    <property type="evidence" value="ECO:0007669"/>
    <property type="project" value="TreeGrafter"/>
</dbReference>
<dbReference type="AlphaFoldDB" id="A0A8T1VQ64"/>
<dbReference type="EMBL" id="JAGDFL010000676">
    <property type="protein sequence ID" value="KAG7383086.1"/>
    <property type="molecule type" value="Genomic_DNA"/>
</dbReference>
<dbReference type="Proteomes" id="UP000693981">
    <property type="component" value="Unassembled WGS sequence"/>
</dbReference>
<organism evidence="3 4">
    <name type="scientific">Phytophthora boehmeriae</name>
    <dbReference type="NCBI Taxonomy" id="109152"/>
    <lineage>
        <taxon>Eukaryota</taxon>
        <taxon>Sar</taxon>
        <taxon>Stramenopiles</taxon>
        <taxon>Oomycota</taxon>
        <taxon>Peronosporomycetes</taxon>
        <taxon>Peronosporales</taxon>
        <taxon>Peronosporaceae</taxon>
        <taxon>Phytophthora</taxon>
    </lineage>
</organism>
<comment type="caution">
    <text evidence="3">The sequence shown here is derived from an EMBL/GenBank/DDBJ whole genome shotgun (WGS) entry which is preliminary data.</text>
</comment>
<name>A0A8T1VQ64_9STRA</name>
<accession>A0A8T1VQ64</accession>
<protein>
    <recommendedName>
        <fullName evidence="5">Short chain dehydrogenase</fullName>
    </recommendedName>
</protein>
<sequence length="198" mass="21030">LEALSPFKIVTLDASDEQSVLEAARQLEGIPIDLVINNAGIGIYTTFATVTKESFMKPFEVNVVGPFFVTRALLPNLQLAAKNHGTAFVLQVSSLLGSLASNTPANAQTFQGQYGYCASKAALNMVTRSLAVDLREHNVAVVAVNPGYVDTDMTAGNGILKPADVVASMDKIVSALTLEDTGKFFDADPQNPSGKLPW</sequence>
<keyword evidence="2" id="KW-0560">Oxidoreductase</keyword>
<evidence type="ECO:0008006" key="5">
    <source>
        <dbReference type="Google" id="ProtNLM"/>
    </source>
</evidence>
<evidence type="ECO:0000313" key="3">
    <source>
        <dbReference type="EMBL" id="KAG7383086.1"/>
    </source>
</evidence>
<dbReference type="PANTHER" id="PTHR43544">
    <property type="entry name" value="SHORT-CHAIN DEHYDROGENASE/REDUCTASE"/>
    <property type="match status" value="1"/>
</dbReference>
<dbReference type="PANTHER" id="PTHR43544:SF7">
    <property type="entry name" value="NADB-LER2"/>
    <property type="match status" value="1"/>
</dbReference>
<keyword evidence="4" id="KW-1185">Reference proteome</keyword>
<proteinExistence type="predicted"/>
<reference evidence="3" key="1">
    <citation type="submission" date="2021-02" db="EMBL/GenBank/DDBJ databases">
        <authorList>
            <person name="Palmer J.M."/>
        </authorList>
    </citation>
    <scope>NUCLEOTIDE SEQUENCE</scope>
    <source>
        <strain evidence="3">SCRP23</strain>
    </source>
</reference>
<dbReference type="OrthoDB" id="68267at2759"/>
<dbReference type="GO" id="GO:0016491">
    <property type="term" value="F:oxidoreductase activity"/>
    <property type="evidence" value="ECO:0007669"/>
    <property type="project" value="UniProtKB-KW"/>
</dbReference>